<gene>
    <name evidence="8" type="ORF">C666_10540</name>
</gene>
<dbReference type="InterPro" id="IPR010998">
    <property type="entry name" value="Integrase_recombinase_N"/>
</dbReference>
<organism evidence="8 9">
    <name type="scientific">Thauera linaloolentis (strain DSM 12138 / JCM 21573 / CCUG 41526 / CIP 105981 / IAM 15112 / NBRC 102519 / 47Lol)</name>
    <dbReference type="NCBI Taxonomy" id="1123367"/>
    <lineage>
        <taxon>Bacteria</taxon>
        <taxon>Pseudomonadati</taxon>
        <taxon>Pseudomonadota</taxon>
        <taxon>Betaproteobacteria</taxon>
        <taxon>Rhodocyclales</taxon>
        <taxon>Zoogloeaceae</taxon>
        <taxon>Thauera</taxon>
    </lineage>
</organism>
<keyword evidence="9" id="KW-1185">Reference proteome</keyword>
<proteinExistence type="inferred from homology"/>
<dbReference type="GO" id="GO:0003677">
    <property type="term" value="F:DNA binding"/>
    <property type="evidence" value="ECO:0007669"/>
    <property type="project" value="UniProtKB-UniRule"/>
</dbReference>
<comment type="caution">
    <text evidence="8">The sequence shown here is derived from an EMBL/GenBank/DDBJ whole genome shotgun (WGS) entry which is preliminary data.</text>
</comment>
<sequence length="418" mass="47113">MLTDTALRNLKPKSKIYKVFDRDGMYVTVSTTGTVTFRYDYRLNGRRETLTIGRYGPAGISLALAREKLIDAKKAVAAGRSPAMEKQREKRRLTASKNFGEVALKWLTDARMADSTRAMRKHVVDRDILPVFQNRLLNEITADDLRALCNKVKARGAPATAVHVRDIVKQVYAFAILHGEKVDNPASDVAAASIATFVPKDRALSPAEIRLAFHQLESIATYPTIRLALRMVLLTLVRKSELIEATWSEIDFEHATWTIPKERMKGRNPHVIYLSRQAMDILVALHTCAAGSKFVLPSRYEPNRCMSHATLNRVTQLIVERAKAAGLPLEPFTVHDLRRTGSTLLNEVGFNGDWIEKCLAHEEGRTSRSVYNKAEYAEQRRHMLQEWADMVDAWIDGRTHVPKLQPENIPVPVLSPAL</sequence>
<dbReference type="RefSeq" id="WP_004338228.1">
    <property type="nucleotide sequence ID" value="NZ_AMXE01000035.1"/>
</dbReference>
<keyword evidence="2" id="KW-0229">DNA integration</keyword>
<dbReference type="InterPro" id="IPR002104">
    <property type="entry name" value="Integrase_catalytic"/>
</dbReference>
<dbReference type="AlphaFoldDB" id="N6Y0H3"/>
<evidence type="ECO:0000259" key="6">
    <source>
        <dbReference type="PROSITE" id="PS51898"/>
    </source>
</evidence>
<accession>N6Y0H3</accession>
<dbReference type="GO" id="GO:0015074">
    <property type="term" value="P:DNA integration"/>
    <property type="evidence" value="ECO:0007669"/>
    <property type="project" value="UniProtKB-KW"/>
</dbReference>
<dbReference type="eggNOG" id="COG0582">
    <property type="taxonomic scope" value="Bacteria"/>
</dbReference>
<protein>
    <submittedName>
        <fullName evidence="8">Integrase family protein</fullName>
    </submittedName>
</protein>
<dbReference type="InterPro" id="IPR025166">
    <property type="entry name" value="Integrase_DNA_bind_dom"/>
</dbReference>
<evidence type="ECO:0000313" key="8">
    <source>
        <dbReference type="EMBL" id="ENO87656.1"/>
    </source>
</evidence>
<evidence type="ECO:0000256" key="3">
    <source>
        <dbReference type="ARBA" id="ARBA00023125"/>
    </source>
</evidence>
<dbReference type="CDD" id="cd00801">
    <property type="entry name" value="INT_P4_C"/>
    <property type="match status" value="1"/>
</dbReference>
<feature type="domain" description="Tyr recombinase" evidence="6">
    <location>
        <begin position="199"/>
        <end position="384"/>
    </location>
</feature>
<evidence type="ECO:0000256" key="4">
    <source>
        <dbReference type="ARBA" id="ARBA00023172"/>
    </source>
</evidence>
<evidence type="ECO:0000256" key="1">
    <source>
        <dbReference type="ARBA" id="ARBA00008857"/>
    </source>
</evidence>
<dbReference type="Proteomes" id="UP000013232">
    <property type="component" value="Unassembled WGS sequence"/>
</dbReference>
<dbReference type="Gene3D" id="1.10.443.10">
    <property type="entry name" value="Intergrase catalytic core"/>
    <property type="match status" value="1"/>
</dbReference>
<evidence type="ECO:0000256" key="5">
    <source>
        <dbReference type="PROSITE-ProRule" id="PRU01248"/>
    </source>
</evidence>
<dbReference type="PROSITE" id="PS51900">
    <property type="entry name" value="CB"/>
    <property type="match status" value="1"/>
</dbReference>
<dbReference type="PANTHER" id="PTHR30629:SF2">
    <property type="entry name" value="PROPHAGE INTEGRASE INTS-RELATED"/>
    <property type="match status" value="1"/>
</dbReference>
<dbReference type="EMBL" id="AMXE01000035">
    <property type="protein sequence ID" value="ENO87656.1"/>
    <property type="molecule type" value="Genomic_DNA"/>
</dbReference>
<dbReference type="InterPro" id="IPR038488">
    <property type="entry name" value="Integrase_DNA-bd_sf"/>
</dbReference>
<dbReference type="InterPro" id="IPR053876">
    <property type="entry name" value="Phage_int_M"/>
</dbReference>
<keyword evidence="3 5" id="KW-0238">DNA-binding</keyword>
<dbReference type="OrthoDB" id="9775880at2"/>
<dbReference type="InterPro" id="IPR013762">
    <property type="entry name" value="Integrase-like_cat_sf"/>
</dbReference>
<dbReference type="SUPFAM" id="SSF56349">
    <property type="entry name" value="DNA breaking-rejoining enzymes"/>
    <property type="match status" value="1"/>
</dbReference>
<dbReference type="GO" id="GO:0006310">
    <property type="term" value="P:DNA recombination"/>
    <property type="evidence" value="ECO:0007669"/>
    <property type="project" value="UniProtKB-KW"/>
</dbReference>
<feature type="domain" description="Core-binding (CB)" evidence="7">
    <location>
        <begin position="97"/>
        <end position="176"/>
    </location>
</feature>
<dbReference type="PANTHER" id="PTHR30629">
    <property type="entry name" value="PROPHAGE INTEGRASE"/>
    <property type="match status" value="1"/>
</dbReference>
<name>N6Y0H3_THAL4</name>
<dbReference type="InterPro" id="IPR050808">
    <property type="entry name" value="Phage_Integrase"/>
</dbReference>
<dbReference type="PROSITE" id="PS51898">
    <property type="entry name" value="TYR_RECOMBINASE"/>
    <property type="match status" value="1"/>
</dbReference>
<dbReference type="Gene3D" id="3.30.160.390">
    <property type="entry name" value="Integrase, DNA-binding domain"/>
    <property type="match status" value="1"/>
</dbReference>
<dbReference type="Pfam" id="PF13356">
    <property type="entry name" value="Arm-DNA-bind_3"/>
    <property type="match status" value="1"/>
</dbReference>
<dbReference type="InterPro" id="IPR011010">
    <property type="entry name" value="DNA_brk_join_enz"/>
</dbReference>
<comment type="similarity">
    <text evidence="1">Belongs to the 'phage' integrase family.</text>
</comment>
<evidence type="ECO:0000256" key="2">
    <source>
        <dbReference type="ARBA" id="ARBA00022908"/>
    </source>
</evidence>
<reference evidence="8 9" key="1">
    <citation type="submission" date="2012-09" db="EMBL/GenBank/DDBJ databases">
        <title>Draft Genome Sequences of 6 Strains from Genus Thauera.</title>
        <authorList>
            <person name="Liu B."/>
            <person name="Shapleigh J.P."/>
            <person name="Frostegard A.H."/>
        </authorList>
    </citation>
    <scope>NUCLEOTIDE SEQUENCE [LARGE SCALE GENOMIC DNA]</scope>
    <source>
        <strain evidence="9">47Lol / DSM 12138</strain>
    </source>
</reference>
<dbReference type="Gene3D" id="1.10.150.130">
    <property type="match status" value="1"/>
</dbReference>
<dbReference type="Pfam" id="PF22022">
    <property type="entry name" value="Phage_int_M"/>
    <property type="match status" value="1"/>
</dbReference>
<dbReference type="InterPro" id="IPR044068">
    <property type="entry name" value="CB"/>
</dbReference>
<evidence type="ECO:0000313" key="9">
    <source>
        <dbReference type="Proteomes" id="UP000013232"/>
    </source>
</evidence>
<keyword evidence="4" id="KW-0233">DNA recombination</keyword>
<dbReference type="STRING" id="1123367.GCA_000621305_01518"/>
<evidence type="ECO:0000259" key="7">
    <source>
        <dbReference type="PROSITE" id="PS51900"/>
    </source>
</evidence>
<dbReference type="Pfam" id="PF00589">
    <property type="entry name" value="Phage_integrase"/>
    <property type="match status" value="1"/>
</dbReference>